<name>A0A363NTF4_9SPHI</name>
<dbReference type="EMBL" id="QCXX01000003">
    <property type="protein sequence ID" value="PUV24086.1"/>
    <property type="molecule type" value="Genomic_DNA"/>
</dbReference>
<evidence type="ECO:0000313" key="2">
    <source>
        <dbReference type="Proteomes" id="UP000250831"/>
    </source>
</evidence>
<evidence type="ECO:0000313" key="1">
    <source>
        <dbReference type="EMBL" id="PUV24086.1"/>
    </source>
</evidence>
<accession>A0A363NTF4</accession>
<reference evidence="1 2" key="1">
    <citation type="submission" date="2018-04" db="EMBL/GenBank/DDBJ databases">
        <title>Sphingobacterium sp. M46 Genome.</title>
        <authorList>
            <person name="Cheng J."/>
            <person name="Li Y."/>
        </authorList>
    </citation>
    <scope>NUCLEOTIDE SEQUENCE [LARGE SCALE GENOMIC DNA]</scope>
    <source>
        <strain evidence="1 2">M46</strain>
    </source>
</reference>
<dbReference type="AlphaFoldDB" id="A0A363NTF4"/>
<dbReference type="RefSeq" id="WP_108634014.1">
    <property type="nucleotide sequence ID" value="NZ_QCXX01000003.1"/>
</dbReference>
<keyword evidence="2" id="KW-1185">Reference proteome</keyword>
<proteinExistence type="predicted"/>
<gene>
    <name evidence="1" type="ORF">DCO56_11995</name>
</gene>
<protein>
    <submittedName>
        <fullName evidence="1">Uncharacterized protein</fullName>
    </submittedName>
</protein>
<organism evidence="1 2">
    <name type="scientific">Sphingobacterium athyrii</name>
    <dbReference type="NCBI Taxonomy" id="2152717"/>
    <lineage>
        <taxon>Bacteria</taxon>
        <taxon>Pseudomonadati</taxon>
        <taxon>Bacteroidota</taxon>
        <taxon>Sphingobacteriia</taxon>
        <taxon>Sphingobacteriales</taxon>
        <taxon>Sphingobacteriaceae</taxon>
        <taxon>Sphingobacterium</taxon>
    </lineage>
</organism>
<dbReference type="Proteomes" id="UP000250831">
    <property type="component" value="Unassembled WGS sequence"/>
</dbReference>
<sequence length="114" mass="13645">MEKDKQDYIINHYLHLMSPKEKLAYKHAHSLLKIDQNEDIDKIKRAYFKVGWLTKDENALSLLNNGLEKFNEDTATRIMRDHISEIFFNYCPNCGKLARTPTAKQCRFCYYDWH</sequence>
<dbReference type="OrthoDB" id="275225at2"/>
<comment type="caution">
    <text evidence="1">The sequence shown here is derived from an EMBL/GenBank/DDBJ whole genome shotgun (WGS) entry which is preliminary data.</text>
</comment>